<sequence>MLESARTKSPSVTVEGTGKMSSHKESRKSLSPSRVPVPMYGVRYITDDMIKKQTKEENMKLITHLNLNLSKDVGMKKIKYIEGLDQLHQLQTLNLSNNMIEKMEKMDKLLKLRVLNLSSNCIYKIEGLENLILLQTLDLTNNKIELIPSWLPKRLKALRVFRIAENRLDSLSEITKLKSLSDLHQLDYGKNPLVELPHHRLFIIFQLCTVELLDGQKVSKEERKTAQERFAQEEMGKLEQMLEVEEKKNKTLEETHRKSASEISVRNATAVQYKMKDKESQEKIKDLEQELKVKEDLLKKKTTDLTKASEKHYQLEQELAFFKIDSKFDSLGKRPLVNVNESGDDSGLIGESPYIGKARYSSNQYAQESFISSPHVNQITRQTFNISTPDDNSGFNKLPSVDNKLVEKQKELEQADKKLKALMDDLEWTEKKLLKATAEMKKMTKSETPDHFKGDEKFKIRQRLARKMSNVTKLRDMATQVESEIDRKQQKIQEDKKQLGKIVEEIGKQPKDNNQNYERKWALKVDKEQQINESNEIYKNLKVELEDMMDNIDRETEEIKKLEQQLREDQIENNEEMRQELDDVVNGLQDYIQNIQDQTELQKKQCDDVTREKNNLQDKVKRLEQELRMLNIPDTLQKHKNEGRLNDSLEVRRLNDEIKRLQNTVKEEKRKVREADQLVMALQNQTNRKENILSKKIGTQTSPQNERRLDNSWEIKRLHDEVRQLQDSLKEEERKNIQADQLVMALKNQTKKENVLSKKMGTQTDERNERRLDNSREIKRLNDQVKQLQNNLKEAEQKHKENERRLNDSSEVKRLNNEIRQLQKDLYKEERKQRQNISASGKIRESCSESSEKSSLYSDEKELYEELQRELMELKRFMRNKMQEDEKHLADMETEAAKWRFEVHDKEKEFKAEMERQRQEADLIWEKQEARIQVIGDDLKNAEREADLLQKILDAKDQHLQNETQEVDLFNKVSTKQEEELARLYDILESQRSEIEKLNALLDELAHNGPAKVGPGFDDRLWQVRQQVNDLKETLAMQSAYIQNMEKTEHVESGIQTDYIPQNSGVSLPKYSNQTSRPQEENLIIDNIPGATSSPKHIPRISMSQPISDNQTYLQSNSLIPPKQIVSSYKPSCAEPMSHQPVSTTRHRSHQKDIYSPLHEPQSNSPLNGPQSNHSHAQPLLHQPVSSTRHHPHQNHVHQSVFEPQSNLDDPDYTSKRSPLRPSQETVLPSQEIKSSPNRELLVNPLPQQAINNGFIKPNKGRSIRKLNFPLEKSASTPIFKSGHEYPVEQKREEETREPAIKLMNGEDHENEPLQYHSQPNLSTQSAFERVYRPAPYNPIQNVLSPGVETSHMIPPPPPQFIPHTPYYLSQPSAKTLPGNQENIATNDDYRQYVSPSSAGYPKNQPIQSPHHYGYQVPRPQNYVLQQRSRQTNAFHPIPNDQPLNENYNPEIPYPHYVSDKVYYSPQGDNTVYVRHKNSGRRIKKDHYTEELRPLASGTPIKHGRPHIVYEESWTNPPSPIRKVRDTRPRDDVITTSYDDEDYLFCNVSEHHELEDIQHDLENRIMSLKKRIKSLKNEDLKERQYFEEDYHLILRLRRALEKRRDELIDLDQAIGKKRQNLKEICREESQLKEDSVSAKIELQSLKKNNDRILAKEEEKATLDRLMAKKSQVYLQEEIKCLEKTLIKRKSQLYETQQLLKEYQTDLLQAKEKLAETAETRNKVEDNMKDTIKETDEIEIRANQAGAELVKILEQLADTKLQLQDCQLQRQNEEHTLRDIKKVMSIKDGEYKNLQTKIEHSTQELHKLQTDLITATEQEKVVVDTLKESDDLLTKRRIELSCMNDQLESHRCDVESLNHELCKVNTELKYIEDEKDRKQSEFTKVLKEADIQLANKHIEIREKSELERLNFEIRHKSSEVERLHQILSQKREDVERLANERNLIQERISALKQEKDMMSDSCKTFDEKLKQLKRNHSDMEDKIEDKSDRLDSLDRDIQQKEKEMEEYIKQKNSLIKETQSLQHHLKESKEVMKKMQEDILVMKETLDTSEKDLDYMYQQQNLARKELDVLNKSIKTNRAVNDGLMLKEANELTDYEEQLKLTKELDDEKMKRTTEKLTLVQKHVQELESELKERNHEKNELAKALAISYEELQKTWKVKAEENQTQDDKDKSVYTSSQDKWKKQAVKEQQEQEQDYLRYQLRQQMLRYADSMEKTRLESEETVNGLKRKLNNLQEVLFNSTESDDIQIMDRTTKSGSYSPSRSPRLMARRLPIQCDDKQAPQPTEYYDQYLQEIHY</sequence>
<keyword evidence="3" id="KW-0175">Coiled coil</keyword>
<dbReference type="InterPro" id="IPR003591">
    <property type="entry name" value="Leu-rich_rpt_typical-subtyp"/>
</dbReference>
<feature type="coiled-coil region" evidence="3">
    <location>
        <begin position="471"/>
        <end position="685"/>
    </location>
</feature>
<organism evidence="5 6">
    <name type="scientific">Patella caerulea</name>
    <name type="common">Rayed Mediterranean limpet</name>
    <dbReference type="NCBI Taxonomy" id="87958"/>
    <lineage>
        <taxon>Eukaryota</taxon>
        <taxon>Metazoa</taxon>
        <taxon>Spiralia</taxon>
        <taxon>Lophotrochozoa</taxon>
        <taxon>Mollusca</taxon>
        <taxon>Gastropoda</taxon>
        <taxon>Patellogastropoda</taxon>
        <taxon>Patelloidea</taxon>
        <taxon>Patellidae</taxon>
        <taxon>Patella</taxon>
    </lineage>
</organism>
<feature type="coiled-coil region" evidence="3">
    <location>
        <begin position="1790"/>
        <end position="1859"/>
    </location>
</feature>
<dbReference type="EMBL" id="JAZGQO010000001">
    <property type="protein sequence ID" value="KAK6196053.1"/>
    <property type="molecule type" value="Genomic_DNA"/>
</dbReference>
<feature type="region of interest" description="Disordered" evidence="4">
    <location>
        <begin position="751"/>
        <end position="779"/>
    </location>
</feature>
<feature type="coiled-coil region" evidence="3">
    <location>
        <begin position="398"/>
        <end position="439"/>
    </location>
</feature>
<gene>
    <name evidence="5" type="ORF">SNE40_001351</name>
</gene>
<dbReference type="InterPro" id="IPR001611">
    <property type="entry name" value="Leu-rich_rpt"/>
</dbReference>
<dbReference type="SMART" id="SM00369">
    <property type="entry name" value="LRR_TYP"/>
    <property type="match status" value="4"/>
</dbReference>
<dbReference type="Pfam" id="PF14580">
    <property type="entry name" value="LRR_9"/>
    <property type="match status" value="1"/>
</dbReference>
<evidence type="ECO:0000256" key="3">
    <source>
        <dbReference type="SAM" id="Coils"/>
    </source>
</evidence>
<proteinExistence type="predicted"/>
<feature type="coiled-coil region" evidence="3">
    <location>
        <begin position="228"/>
        <end position="304"/>
    </location>
</feature>
<dbReference type="PANTHER" id="PTHR45973:SF36">
    <property type="entry name" value="CENTRIOLIN"/>
    <property type="match status" value="1"/>
</dbReference>
<name>A0AAN8KNH6_PATCE</name>
<feature type="region of interest" description="Disordered" evidence="4">
    <location>
        <begin position="1129"/>
        <end position="1240"/>
    </location>
</feature>
<feature type="coiled-coil region" evidence="3">
    <location>
        <begin position="2084"/>
        <end position="2143"/>
    </location>
</feature>
<feature type="coiled-coil region" evidence="3">
    <location>
        <begin position="1551"/>
        <end position="1578"/>
    </location>
</feature>
<evidence type="ECO:0000313" key="6">
    <source>
        <dbReference type="Proteomes" id="UP001347796"/>
    </source>
</evidence>
<feature type="compositionally biased region" description="Basic and acidic residues" evidence="4">
    <location>
        <begin position="764"/>
        <end position="779"/>
    </location>
</feature>
<comment type="caution">
    <text evidence="5">The sequence shown here is derived from an EMBL/GenBank/DDBJ whole genome shotgun (WGS) entry which is preliminary data.</text>
</comment>
<feature type="coiled-coil region" evidence="3">
    <location>
        <begin position="2208"/>
        <end position="2235"/>
    </location>
</feature>
<reference evidence="5 6" key="1">
    <citation type="submission" date="2024-01" db="EMBL/GenBank/DDBJ databases">
        <title>The genome of the rayed Mediterranean limpet Patella caerulea (Linnaeus, 1758).</title>
        <authorList>
            <person name="Anh-Thu Weber A."/>
            <person name="Halstead-Nussloch G."/>
        </authorList>
    </citation>
    <scope>NUCLEOTIDE SEQUENCE [LARGE SCALE GENOMIC DNA]</scope>
    <source>
        <strain evidence="5">AATW-2023a</strain>
        <tissue evidence="5">Whole specimen</tissue>
    </source>
</reference>
<feature type="compositionally biased region" description="Basic and acidic residues" evidence="4">
    <location>
        <begin position="794"/>
        <end position="833"/>
    </location>
</feature>
<dbReference type="SMART" id="SM00365">
    <property type="entry name" value="LRR_SD22"/>
    <property type="match status" value="3"/>
</dbReference>
<dbReference type="InterPro" id="IPR032675">
    <property type="entry name" value="LRR_dom_sf"/>
</dbReference>
<feature type="region of interest" description="Disordered" evidence="4">
    <location>
        <begin position="794"/>
        <end position="854"/>
    </location>
</feature>
<dbReference type="Gene3D" id="3.80.10.10">
    <property type="entry name" value="Ribonuclease Inhibitor"/>
    <property type="match status" value="1"/>
</dbReference>
<feature type="coiled-coil region" evidence="3">
    <location>
        <begin position="1692"/>
        <end position="1733"/>
    </location>
</feature>
<evidence type="ECO:0000256" key="4">
    <source>
        <dbReference type="SAM" id="MobiDB-lite"/>
    </source>
</evidence>
<feature type="compositionally biased region" description="Basic and acidic residues" evidence="4">
    <location>
        <begin position="2159"/>
        <end position="2171"/>
    </location>
</feature>
<dbReference type="SUPFAM" id="SSF52075">
    <property type="entry name" value="Outer arm dynein light chain 1"/>
    <property type="match status" value="1"/>
</dbReference>
<keyword evidence="1" id="KW-0433">Leucine-rich repeat</keyword>
<evidence type="ECO:0000313" key="5">
    <source>
        <dbReference type="EMBL" id="KAK6196053.1"/>
    </source>
</evidence>
<protein>
    <recommendedName>
        <fullName evidence="7">Centriolin</fullName>
    </recommendedName>
</protein>
<evidence type="ECO:0000256" key="2">
    <source>
        <dbReference type="ARBA" id="ARBA00022737"/>
    </source>
</evidence>
<dbReference type="PROSITE" id="PS51450">
    <property type="entry name" value="LRR"/>
    <property type="match status" value="2"/>
</dbReference>
<dbReference type="InterPro" id="IPR050576">
    <property type="entry name" value="Cilia_flagella_integrity"/>
</dbReference>
<feature type="compositionally biased region" description="Polar residues" evidence="4">
    <location>
        <begin position="1161"/>
        <end position="1176"/>
    </location>
</feature>
<accession>A0AAN8KNH6</accession>
<keyword evidence="6" id="KW-1185">Reference proteome</keyword>
<feature type="compositionally biased region" description="Basic and acidic residues" evidence="4">
    <location>
        <begin position="842"/>
        <end position="854"/>
    </location>
</feature>
<feature type="region of interest" description="Disordered" evidence="4">
    <location>
        <begin position="1"/>
        <end position="34"/>
    </location>
</feature>
<dbReference type="Proteomes" id="UP001347796">
    <property type="component" value="Unassembled WGS sequence"/>
</dbReference>
<feature type="coiled-coil region" evidence="3">
    <location>
        <begin position="857"/>
        <end position="1008"/>
    </location>
</feature>
<evidence type="ECO:0000256" key="1">
    <source>
        <dbReference type="ARBA" id="ARBA00022614"/>
    </source>
</evidence>
<evidence type="ECO:0008006" key="7">
    <source>
        <dbReference type="Google" id="ProtNLM"/>
    </source>
</evidence>
<feature type="region of interest" description="Disordered" evidence="4">
    <location>
        <begin position="2159"/>
        <end position="2178"/>
    </location>
</feature>
<keyword evidence="2" id="KW-0677">Repeat</keyword>
<feature type="coiled-coil region" evidence="3">
    <location>
        <begin position="1919"/>
        <end position="2051"/>
    </location>
</feature>
<feature type="compositionally biased region" description="Polar residues" evidence="4">
    <location>
        <begin position="1221"/>
        <end position="1238"/>
    </location>
</feature>
<dbReference type="PANTHER" id="PTHR45973">
    <property type="entry name" value="PROTEIN PHOSPHATASE 1 REGULATORY SUBUNIT SDS22-RELATED"/>
    <property type="match status" value="1"/>
</dbReference>